<accession>A0A7H8NJM7</accession>
<name>A0A7H8NJM7_9ACTN</name>
<reference evidence="1 2" key="1">
    <citation type="submission" date="2020-06" db="EMBL/GenBank/DDBJ databases">
        <title>Genome mining for natural products.</title>
        <authorList>
            <person name="Zhang B."/>
            <person name="Shi J."/>
            <person name="Ge H."/>
        </authorList>
    </citation>
    <scope>NUCLEOTIDE SEQUENCE [LARGE SCALE GENOMIC DNA]</scope>
    <source>
        <strain evidence="1 2">NA00687</strain>
    </source>
</reference>
<gene>
    <name evidence="1" type="ORF">HUT08_19425</name>
</gene>
<dbReference type="GO" id="GO:0016740">
    <property type="term" value="F:transferase activity"/>
    <property type="evidence" value="ECO:0007669"/>
    <property type="project" value="UniProtKB-KW"/>
</dbReference>
<dbReference type="AlphaFoldDB" id="A0A7H8NJM7"/>
<proteinExistence type="predicted"/>
<protein>
    <submittedName>
        <fullName evidence="1">Nucleotidyl transferase AbiEii/AbiGii toxin family protein</fullName>
    </submittedName>
</protein>
<keyword evidence="1" id="KW-0808">Transferase</keyword>
<evidence type="ECO:0000313" key="1">
    <source>
        <dbReference type="EMBL" id="QKW54632.1"/>
    </source>
</evidence>
<organism evidence="1 2">
    <name type="scientific">Streptomyces buecherae</name>
    <dbReference type="NCBI Taxonomy" id="2763006"/>
    <lineage>
        <taxon>Bacteria</taxon>
        <taxon>Bacillati</taxon>
        <taxon>Actinomycetota</taxon>
        <taxon>Actinomycetes</taxon>
        <taxon>Kitasatosporales</taxon>
        <taxon>Streptomycetaceae</taxon>
        <taxon>Streptomyces</taxon>
    </lineage>
</organism>
<dbReference type="InterPro" id="IPR014942">
    <property type="entry name" value="AbiEii"/>
</dbReference>
<dbReference type="Pfam" id="PF08843">
    <property type="entry name" value="AbiEii"/>
    <property type="match status" value="1"/>
</dbReference>
<dbReference type="EMBL" id="CP054929">
    <property type="protein sequence ID" value="QKW54632.1"/>
    <property type="molecule type" value="Genomic_DNA"/>
</dbReference>
<evidence type="ECO:0000313" key="2">
    <source>
        <dbReference type="Proteomes" id="UP000509303"/>
    </source>
</evidence>
<keyword evidence="2" id="KW-1185">Reference proteome</keyword>
<sequence>MVLPTVDRQQLRSTASVLAAVGRALRGVNWHLKGSTALLGWLGPTARMPDDVDLAVPADIGHELLRAADLPPGPDGAHVRLLRTEPVVFSSPGRAAVHRALVGVRHERADARVLLNVLLVPETGAARDARTAPLAFPLDAGSVVTVPTATLSRCLAQKLLRYARRREAGKINTRWADLADFLIAATSPRAPKLVLEELRRDVAVEFAAMGRDWPTTLPPPPLEWLDFWDTATFRAGWPFGRLPEAVARLAGFWEPVLEVPAEPYGPEGAAPCGPADTTACGPARVWSPGAWEWGVG</sequence>
<dbReference type="Proteomes" id="UP000509303">
    <property type="component" value="Chromosome"/>
</dbReference>